<name>A0A226BWV1_9FIRM</name>
<dbReference type="RefSeq" id="WP_089023819.1">
    <property type="nucleotide sequence ID" value="NZ_NIQC01000017.1"/>
</dbReference>
<dbReference type="InterPro" id="IPR025984">
    <property type="entry name" value="DCTPP"/>
</dbReference>
<dbReference type="AlphaFoldDB" id="A0A226BWV1"/>
<evidence type="ECO:0008006" key="3">
    <source>
        <dbReference type="Google" id="ProtNLM"/>
    </source>
</evidence>
<accession>A0A226BWV1</accession>
<dbReference type="EMBL" id="NIQC01000017">
    <property type="protein sequence ID" value="OWZ83493.1"/>
    <property type="molecule type" value="Genomic_DNA"/>
</dbReference>
<keyword evidence="2" id="KW-1185">Reference proteome</keyword>
<comment type="caution">
    <text evidence="1">The sequence shown here is derived from an EMBL/GenBank/DDBJ whole genome shotgun (WGS) entry which is preliminary data.</text>
</comment>
<reference evidence="1 2" key="1">
    <citation type="submission" date="2017-06" db="EMBL/GenBank/DDBJ databases">
        <title>Draft Genome Sequence of Natranaerobius trueperi halophilic, alkalithermophilic bacteria from soda lakes.</title>
        <authorList>
            <person name="Zhao B."/>
        </authorList>
    </citation>
    <scope>NUCLEOTIDE SEQUENCE [LARGE SCALE GENOMIC DNA]</scope>
    <source>
        <strain evidence="1 2">DSM 18760</strain>
    </source>
</reference>
<dbReference type="GO" id="GO:0047429">
    <property type="term" value="F:nucleoside triphosphate diphosphatase activity"/>
    <property type="evidence" value="ECO:0007669"/>
    <property type="project" value="InterPro"/>
</dbReference>
<dbReference type="GO" id="GO:0009143">
    <property type="term" value="P:nucleoside triphosphate catabolic process"/>
    <property type="evidence" value="ECO:0007669"/>
    <property type="project" value="InterPro"/>
</dbReference>
<dbReference type="Pfam" id="PF12643">
    <property type="entry name" value="MazG-like"/>
    <property type="match status" value="1"/>
</dbReference>
<dbReference type="Proteomes" id="UP000214588">
    <property type="component" value="Unassembled WGS sequence"/>
</dbReference>
<gene>
    <name evidence="1" type="ORF">CDO51_08325</name>
</gene>
<proteinExistence type="predicted"/>
<organism evidence="1 2">
    <name type="scientific">Natranaerobius trueperi</name>
    <dbReference type="NCBI Taxonomy" id="759412"/>
    <lineage>
        <taxon>Bacteria</taxon>
        <taxon>Bacillati</taxon>
        <taxon>Bacillota</taxon>
        <taxon>Clostridia</taxon>
        <taxon>Natranaerobiales</taxon>
        <taxon>Natranaerobiaceae</taxon>
        <taxon>Natranaerobius</taxon>
    </lineage>
</organism>
<evidence type="ECO:0000313" key="2">
    <source>
        <dbReference type="Proteomes" id="UP000214588"/>
    </source>
</evidence>
<evidence type="ECO:0000313" key="1">
    <source>
        <dbReference type="EMBL" id="OWZ83493.1"/>
    </source>
</evidence>
<protein>
    <recommendedName>
        <fullName evidence="3">MazG-like family protein</fullName>
    </recommendedName>
</protein>
<sequence length="105" mass="12100">MTWKNESSNIAKNIRYLEWLKGELVESVGKLFKALMEGSEKLILDALTGILITVYLLAKKVGIDFDDLEAATFKKVDDQILKDHEAERWYGDLSSLKAYFENQKR</sequence>
<dbReference type="OrthoDB" id="2381770at2"/>